<dbReference type="Pfam" id="PF01476">
    <property type="entry name" value="LysM"/>
    <property type="match status" value="1"/>
</dbReference>
<dbReference type="Proteomes" id="UP000005636">
    <property type="component" value="Chromosome"/>
</dbReference>
<name>A0ABM5MJH6_GEOTH</name>
<dbReference type="SMART" id="SM00257">
    <property type="entry name" value="LysM"/>
    <property type="match status" value="1"/>
</dbReference>
<protein>
    <submittedName>
        <fullName evidence="3">Peptidoglycan-binding lysin domain protein</fullName>
    </submittedName>
</protein>
<sequence length="176" mass="19909">MKGTQERRAGRRLRIDESAPSSRIKRRREKEEQKRKYVPARLLVFLFLALPAVVLAIHHVQSKSDTVTVVRHEDQSGRETVRIIQDDEVKRTEQAAKSKQKSAADRGSVGGREKKTDDEQGKIITHVVAANETLYSIAMKYYGTPDAIDLIKKENGLSTGRLQPGQTLRIPLDENH</sequence>
<dbReference type="InterPro" id="IPR018392">
    <property type="entry name" value="LysM"/>
</dbReference>
<dbReference type="RefSeq" id="WP_011231725.1">
    <property type="nucleotide sequence ID" value="NC_016593.1"/>
</dbReference>
<dbReference type="Gene3D" id="3.10.350.10">
    <property type="entry name" value="LysM domain"/>
    <property type="match status" value="1"/>
</dbReference>
<dbReference type="InterPro" id="IPR036779">
    <property type="entry name" value="LysM_dom_sf"/>
</dbReference>
<evidence type="ECO:0000259" key="2">
    <source>
        <dbReference type="PROSITE" id="PS51782"/>
    </source>
</evidence>
<reference evidence="3 4" key="1">
    <citation type="submission" date="2011-11" db="EMBL/GenBank/DDBJ databases">
        <title>Complete genome sequence of thermophilic Geobacillus thermoleovorans CCB_US3_UF5.</title>
        <authorList>
            <person name="Muhd Sakaff M.K.L."/>
            <person name="Abdul Rahman A.Y."/>
            <person name="Saito J.A."/>
            <person name="Hou S."/>
            <person name="Alam M."/>
        </authorList>
    </citation>
    <scope>NUCLEOTIDE SEQUENCE [LARGE SCALE GENOMIC DNA]</scope>
    <source>
        <strain evidence="3 4">CCB_US3_UF5</strain>
    </source>
</reference>
<organism evidence="3 4">
    <name type="scientific">Geobacillus thermoleovorans CCB_US3_UF5</name>
    <dbReference type="NCBI Taxonomy" id="1111068"/>
    <lineage>
        <taxon>Bacteria</taxon>
        <taxon>Bacillati</taxon>
        <taxon>Bacillota</taxon>
        <taxon>Bacilli</taxon>
        <taxon>Bacillales</taxon>
        <taxon>Anoxybacillaceae</taxon>
        <taxon>Geobacillus</taxon>
        <taxon>Geobacillus thermoleovorans group</taxon>
    </lineage>
</organism>
<feature type="region of interest" description="Disordered" evidence="1">
    <location>
        <begin position="1"/>
        <end position="32"/>
    </location>
</feature>
<evidence type="ECO:0000313" key="3">
    <source>
        <dbReference type="EMBL" id="AEV19834.1"/>
    </source>
</evidence>
<accession>A0ABM5MJH6</accession>
<feature type="region of interest" description="Disordered" evidence="1">
    <location>
        <begin position="157"/>
        <end position="176"/>
    </location>
</feature>
<feature type="compositionally biased region" description="Basic and acidic residues" evidence="1">
    <location>
        <begin position="1"/>
        <end position="17"/>
    </location>
</feature>
<keyword evidence="4" id="KW-1185">Reference proteome</keyword>
<feature type="domain" description="LysM" evidence="2">
    <location>
        <begin position="124"/>
        <end position="170"/>
    </location>
</feature>
<feature type="compositionally biased region" description="Polar residues" evidence="1">
    <location>
        <begin position="157"/>
        <end position="166"/>
    </location>
</feature>
<dbReference type="GeneID" id="32064094"/>
<dbReference type="PROSITE" id="PS51782">
    <property type="entry name" value="LYSM"/>
    <property type="match status" value="1"/>
</dbReference>
<evidence type="ECO:0000313" key="4">
    <source>
        <dbReference type="Proteomes" id="UP000005636"/>
    </source>
</evidence>
<dbReference type="EMBL" id="CP003125">
    <property type="protein sequence ID" value="AEV19834.1"/>
    <property type="molecule type" value="Genomic_DNA"/>
</dbReference>
<gene>
    <name evidence="3" type="ORF">GTCCBUS3UF5_25310</name>
</gene>
<evidence type="ECO:0000256" key="1">
    <source>
        <dbReference type="SAM" id="MobiDB-lite"/>
    </source>
</evidence>
<dbReference type="CDD" id="cd00118">
    <property type="entry name" value="LysM"/>
    <property type="match status" value="1"/>
</dbReference>
<feature type="region of interest" description="Disordered" evidence="1">
    <location>
        <begin position="91"/>
        <end position="118"/>
    </location>
</feature>
<dbReference type="SUPFAM" id="SSF54106">
    <property type="entry name" value="LysM domain"/>
    <property type="match status" value="1"/>
</dbReference>
<proteinExistence type="predicted"/>